<feature type="repeat" description="WD" evidence="7">
    <location>
        <begin position="715"/>
        <end position="750"/>
    </location>
</feature>
<dbReference type="InterPro" id="IPR001680">
    <property type="entry name" value="WD40_rpt"/>
</dbReference>
<evidence type="ECO:0000256" key="6">
    <source>
        <dbReference type="ARBA" id="ARBA00023203"/>
    </source>
</evidence>
<dbReference type="Gene3D" id="2.130.10.10">
    <property type="entry name" value="YVTN repeat-like/Quinoprotein amine dehydrogenase"/>
    <property type="match status" value="2"/>
</dbReference>
<dbReference type="InterPro" id="IPR015943">
    <property type="entry name" value="WD40/YVTN_repeat-like_dom_sf"/>
</dbReference>
<evidence type="ECO:0000256" key="9">
    <source>
        <dbReference type="SAM" id="MobiDB-lite"/>
    </source>
</evidence>
<comment type="similarity">
    <text evidence="2 8">Belongs to the WD repeat coronin family.</text>
</comment>
<keyword evidence="4 7" id="KW-0853">WD repeat</keyword>
<gene>
    <name evidence="11" type="ORF">Poli38472_005696</name>
</gene>
<dbReference type="Proteomes" id="UP000794436">
    <property type="component" value="Unassembled WGS sequence"/>
</dbReference>
<dbReference type="EMBL" id="SPLM01000073">
    <property type="protein sequence ID" value="TMW63078.1"/>
    <property type="molecule type" value="Genomic_DNA"/>
</dbReference>
<dbReference type="OrthoDB" id="1850764at2759"/>
<dbReference type="FunFam" id="2.130.10.10:FF:000774">
    <property type="entry name" value="Coronin"/>
    <property type="match status" value="1"/>
</dbReference>
<reference evidence="11" key="1">
    <citation type="submission" date="2019-03" db="EMBL/GenBank/DDBJ databases">
        <title>Long read genome sequence of the mycoparasitic Pythium oligandrum ATCC 38472 isolated from sugarbeet rhizosphere.</title>
        <authorList>
            <person name="Gaulin E."/>
        </authorList>
    </citation>
    <scope>NUCLEOTIDE SEQUENCE</scope>
    <source>
        <strain evidence="11">ATCC 38472_TT</strain>
    </source>
</reference>
<feature type="compositionally biased region" description="Basic and acidic residues" evidence="9">
    <location>
        <begin position="1007"/>
        <end position="1022"/>
    </location>
</feature>
<evidence type="ECO:0000256" key="2">
    <source>
        <dbReference type="ARBA" id="ARBA00009482"/>
    </source>
</evidence>
<dbReference type="PROSITE" id="PS00678">
    <property type="entry name" value="WD_REPEATS_1"/>
    <property type="match status" value="1"/>
</dbReference>
<evidence type="ECO:0000259" key="10">
    <source>
        <dbReference type="SMART" id="SM01166"/>
    </source>
</evidence>
<feature type="region of interest" description="Disordered" evidence="9">
    <location>
        <begin position="426"/>
        <end position="593"/>
    </location>
</feature>
<dbReference type="GO" id="GO:0005737">
    <property type="term" value="C:cytoplasm"/>
    <property type="evidence" value="ECO:0007669"/>
    <property type="project" value="UniProtKB-SubCell"/>
</dbReference>
<feature type="region of interest" description="Disordered" evidence="9">
    <location>
        <begin position="1000"/>
        <end position="1022"/>
    </location>
</feature>
<comment type="caution">
    <text evidence="11">The sequence shown here is derived from an EMBL/GenBank/DDBJ whole genome shotgun (WGS) entry which is preliminary data.</text>
</comment>
<dbReference type="SMART" id="SM01167">
    <property type="entry name" value="DUF1900"/>
    <property type="match status" value="2"/>
</dbReference>
<dbReference type="SMART" id="SM00320">
    <property type="entry name" value="WD40"/>
    <property type="match status" value="7"/>
</dbReference>
<feature type="domain" description="DUF1899" evidence="10">
    <location>
        <begin position="592"/>
        <end position="658"/>
    </location>
</feature>
<feature type="domain" description="DUF1899" evidence="10">
    <location>
        <begin position="4"/>
        <end position="69"/>
    </location>
</feature>
<dbReference type="GO" id="GO:0003779">
    <property type="term" value="F:actin binding"/>
    <property type="evidence" value="ECO:0007669"/>
    <property type="project" value="UniProtKB-KW"/>
</dbReference>
<feature type="repeat" description="WD" evidence="7">
    <location>
        <begin position="79"/>
        <end position="121"/>
    </location>
</feature>
<dbReference type="PROSITE" id="PS50082">
    <property type="entry name" value="WD_REPEATS_2"/>
    <property type="match status" value="4"/>
</dbReference>
<feature type="compositionally biased region" description="Low complexity" evidence="9">
    <location>
        <begin position="491"/>
        <end position="523"/>
    </location>
</feature>
<keyword evidence="6" id="KW-0009">Actin-binding</keyword>
<evidence type="ECO:0000256" key="1">
    <source>
        <dbReference type="ARBA" id="ARBA00004496"/>
    </source>
</evidence>
<keyword evidence="3" id="KW-0963">Cytoplasm</keyword>
<protein>
    <recommendedName>
        <fullName evidence="8">Coronin</fullName>
    </recommendedName>
</protein>
<feature type="repeat" description="WD" evidence="7">
    <location>
        <begin position="763"/>
        <end position="800"/>
    </location>
</feature>
<evidence type="ECO:0000256" key="7">
    <source>
        <dbReference type="PROSITE-ProRule" id="PRU00221"/>
    </source>
</evidence>
<evidence type="ECO:0000256" key="4">
    <source>
        <dbReference type="ARBA" id="ARBA00022574"/>
    </source>
</evidence>
<evidence type="ECO:0000256" key="8">
    <source>
        <dbReference type="RuleBase" id="RU280818"/>
    </source>
</evidence>
<accession>A0A8K1CHH7</accession>
<dbReference type="PANTHER" id="PTHR10856">
    <property type="entry name" value="CORONIN"/>
    <property type="match status" value="1"/>
</dbReference>
<feature type="compositionally biased region" description="Pro residues" evidence="9">
    <location>
        <begin position="476"/>
        <end position="485"/>
    </location>
</feature>
<comment type="subcellular location">
    <subcellularLocation>
        <location evidence="1">Cytoplasm</location>
    </subcellularLocation>
</comment>
<dbReference type="AlphaFoldDB" id="A0A8K1CHH7"/>
<feature type="compositionally biased region" description="Polar residues" evidence="9">
    <location>
        <begin position="1047"/>
        <end position="1059"/>
    </location>
</feature>
<keyword evidence="12" id="KW-1185">Reference proteome</keyword>
<dbReference type="PANTHER" id="PTHR10856:SF20">
    <property type="entry name" value="CORONIN-7"/>
    <property type="match status" value="1"/>
</dbReference>
<name>A0A8K1CHH7_PYTOL</name>
<dbReference type="Pfam" id="PF08953">
    <property type="entry name" value="DUF1899"/>
    <property type="match status" value="2"/>
</dbReference>
<organism evidence="11 12">
    <name type="scientific">Pythium oligandrum</name>
    <name type="common">Mycoparasitic fungus</name>
    <dbReference type="NCBI Taxonomy" id="41045"/>
    <lineage>
        <taxon>Eukaryota</taxon>
        <taxon>Sar</taxon>
        <taxon>Stramenopiles</taxon>
        <taxon>Oomycota</taxon>
        <taxon>Peronosporomycetes</taxon>
        <taxon>Pythiales</taxon>
        <taxon>Pythiaceae</taxon>
        <taxon>Pythium</taxon>
    </lineage>
</organism>
<evidence type="ECO:0000313" key="12">
    <source>
        <dbReference type="Proteomes" id="UP000794436"/>
    </source>
</evidence>
<dbReference type="InterPro" id="IPR036322">
    <property type="entry name" value="WD40_repeat_dom_sf"/>
</dbReference>
<dbReference type="SUPFAM" id="SSF50978">
    <property type="entry name" value="WD40 repeat-like"/>
    <property type="match status" value="2"/>
</dbReference>
<dbReference type="PROSITE" id="PS50294">
    <property type="entry name" value="WD_REPEATS_REGION"/>
    <property type="match status" value="3"/>
</dbReference>
<dbReference type="InterPro" id="IPR015505">
    <property type="entry name" value="Coronin"/>
</dbReference>
<sequence length="1073" mass="115707">MAPRFAFRASKFRNIECKQLPRESSYDQLQVTSAMVDGNVLAATRDRFAFPHQIDGGGAIQVKELADVGKDAVITPPLLRGHQNRVNSLEFSPFDTNTLFSGSADATVKVWKLPADAKLEQQLSATTTLSGASSTVSIVKCHPTANNVVAAVGQRDTLVFDAAAESVLFQHAVEDDGAYSGLCWNYNGSLLVASSLNQKLRLLDPRGATSVVNEWEGHAGRRRPTNVIWCGQRDHFLSMGSGVTQERELKLWDPRNLSTPVSRERLDTSIGQLFSLYDADVDLLYLVGKGDRSARCYELDFARAPFVHALDHSMLPHMTLASAIVPKQACDTTACEVARVLNLSASGGASGGICDVLSFRVPRKDALNEFQRDLYPDTRAFTAALSAEEWQRGQNADPVLETVKPTTNIPTDGGASSVFGGNNGAASAWGVPAQPMQSGWGATSSWGAPPTSAPAPAPASNGTSGLKSSSTSWNAPAPPPPPPQPVQNAWGGATSWGAPPSSAPTPATTSTGSSGWKSSGTTWNAPTSVAPQPITQWSTAPVASDSTTETTPEAVPTETPNASSTSTDSISNEASPVVTAQENSGSGRRLGATPSHKLKYIKGQQVTRNDVFTLGDRVPAFAGSGAGSSVIKANSKYWAVPLQGAGGPMLVKHLSVTGRATAEDPVLNGHKFTITDIDFHSFDSEILASGASDGSLSVWKLNDTLSNDDEPVHRLTGHTKGIRSVLFHPAASDVLCTTSQDLSVRLWDVEVGAERVGLHGKLEDSVWNTAFSPDGSLLATSSRDKIIRVFDPRSTSQALIAMGCGLDSTRPQFVSWLSTAQLFTLGTNLRNETTLQLWDARNLVDPLKTTALDCANDSSTTAYPFYDESSRVLFIMGLGARHIWSYELDFKDTSEGSKSSPVVHANLPFVAQGAEPISGAVVLPKALCDVRQVEIDRVLLLRKQTVERVSFTLPRADRLREYFQDDIYGPVRASRPSLSASQWFAGEEVVLEYDSLRPPDMVPLSEKPVETERRSSKSEYYRAKWEEEEREKQLKAAQYERLQSLAAQPSLHSKYQPQGQVRADNDSDDDWDD</sequence>
<dbReference type="InterPro" id="IPR015048">
    <property type="entry name" value="DUF1899"/>
</dbReference>
<feature type="compositionally biased region" description="Polar residues" evidence="9">
    <location>
        <begin position="561"/>
        <end position="586"/>
    </location>
</feature>
<feature type="compositionally biased region" description="Polar residues" evidence="9">
    <location>
        <begin position="524"/>
        <end position="546"/>
    </location>
</feature>
<dbReference type="Pfam" id="PF16300">
    <property type="entry name" value="WD40_4"/>
    <property type="match status" value="2"/>
</dbReference>
<dbReference type="Pfam" id="PF00400">
    <property type="entry name" value="WD40"/>
    <property type="match status" value="4"/>
</dbReference>
<keyword evidence="5 8" id="KW-0677">Repeat</keyword>
<feature type="repeat" description="WD" evidence="7">
    <location>
        <begin position="667"/>
        <end position="702"/>
    </location>
</feature>
<dbReference type="SMART" id="SM01166">
    <property type="entry name" value="DUF1899"/>
    <property type="match status" value="2"/>
</dbReference>
<evidence type="ECO:0000313" key="11">
    <source>
        <dbReference type="EMBL" id="TMW63078.1"/>
    </source>
</evidence>
<feature type="compositionally biased region" description="Low complexity" evidence="9">
    <location>
        <begin position="547"/>
        <end position="560"/>
    </location>
</feature>
<evidence type="ECO:0000256" key="3">
    <source>
        <dbReference type="ARBA" id="ARBA00022490"/>
    </source>
</evidence>
<proteinExistence type="inferred from homology"/>
<dbReference type="InterPro" id="IPR019775">
    <property type="entry name" value="WD40_repeat_CS"/>
</dbReference>
<feature type="region of interest" description="Disordered" evidence="9">
    <location>
        <begin position="1047"/>
        <end position="1073"/>
    </location>
</feature>
<evidence type="ECO:0000256" key="5">
    <source>
        <dbReference type="ARBA" id="ARBA00022737"/>
    </source>
</evidence>